<dbReference type="AlphaFoldDB" id="A0A835IP69"/>
<protein>
    <submittedName>
        <fullName evidence="1">Uncharacterized protein</fullName>
    </submittedName>
</protein>
<dbReference type="GO" id="GO:0005739">
    <property type="term" value="C:mitochondrion"/>
    <property type="evidence" value="ECO:0007669"/>
    <property type="project" value="TreeGrafter"/>
</dbReference>
<evidence type="ECO:0000313" key="2">
    <source>
        <dbReference type="Proteomes" id="UP000631114"/>
    </source>
</evidence>
<name>A0A835IP69_9MAGN</name>
<dbReference type="GO" id="GO:0006107">
    <property type="term" value="P:oxaloacetate metabolic process"/>
    <property type="evidence" value="ECO:0007669"/>
    <property type="project" value="TreeGrafter"/>
</dbReference>
<dbReference type="GO" id="GO:0006528">
    <property type="term" value="P:asparagine metabolic process"/>
    <property type="evidence" value="ECO:0007669"/>
    <property type="project" value="TreeGrafter"/>
</dbReference>
<dbReference type="Proteomes" id="UP000631114">
    <property type="component" value="Unassembled WGS sequence"/>
</dbReference>
<feature type="non-terminal residue" evidence="1">
    <location>
        <position position="223"/>
    </location>
</feature>
<dbReference type="GO" id="GO:0006541">
    <property type="term" value="P:glutamine metabolic process"/>
    <property type="evidence" value="ECO:0007669"/>
    <property type="project" value="TreeGrafter"/>
</dbReference>
<gene>
    <name evidence="1" type="ORF">IFM89_009309</name>
</gene>
<dbReference type="GO" id="GO:0050152">
    <property type="term" value="F:omega-amidase activity"/>
    <property type="evidence" value="ECO:0007669"/>
    <property type="project" value="TreeGrafter"/>
</dbReference>
<dbReference type="PANTHER" id="PTHR23088:SF53">
    <property type="entry name" value="OS06G0206000 PROTEIN"/>
    <property type="match status" value="1"/>
</dbReference>
<organism evidence="1 2">
    <name type="scientific">Coptis chinensis</name>
    <dbReference type="NCBI Taxonomy" id="261450"/>
    <lineage>
        <taxon>Eukaryota</taxon>
        <taxon>Viridiplantae</taxon>
        <taxon>Streptophyta</taxon>
        <taxon>Embryophyta</taxon>
        <taxon>Tracheophyta</taxon>
        <taxon>Spermatophyta</taxon>
        <taxon>Magnoliopsida</taxon>
        <taxon>Ranunculales</taxon>
        <taxon>Ranunculaceae</taxon>
        <taxon>Coptidoideae</taxon>
        <taxon>Coptis</taxon>
    </lineage>
</organism>
<dbReference type="PANTHER" id="PTHR23088">
    <property type="entry name" value="NITRILASE-RELATED"/>
    <property type="match status" value="1"/>
</dbReference>
<accession>A0A835IP69</accession>
<dbReference type="OrthoDB" id="10250282at2759"/>
<reference evidence="1 2" key="1">
    <citation type="submission" date="2020-10" db="EMBL/GenBank/DDBJ databases">
        <title>The Coptis chinensis genome and diversification of protoberbering-type alkaloids.</title>
        <authorList>
            <person name="Wang B."/>
            <person name="Shu S."/>
            <person name="Song C."/>
            <person name="Liu Y."/>
        </authorList>
    </citation>
    <scope>NUCLEOTIDE SEQUENCE [LARGE SCALE GENOMIC DNA]</scope>
    <source>
        <strain evidence="1">HL-2020</strain>
        <tissue evidence="1">Leaf</tissue>
    </source>
</reference>
<comment type="caution">
    <text evidence="1">The sequence shown here is derived from an EMBL/GenBank/DDBJ whole genome shotgun (WGS) entry which is preliminary data.</text>
</comment>
<keyword evidence="2" id="KW-1185">Reference proteome</keyword>
<dbReference type="EMBL" id="JADFTS010000002">
    <property type="protein sequence ID" value="KAF9619787.1"/>
    <property type="molecule type" value="Genomic_DNA"/>
</dbReference>
<proteinExistence type="predicted"/>
<evidence type="ECO:0000313" key="1">
    <source>
        <dbReference type="EMBL" id="KAF9619787.1"/>
    </source>
</evidence>
<sequence>IFIFDDLHVHLFDINAPVDSSFKESNNFTSGDRPTVVDTGAFNMSIGEALWELVQRARQEATDNQVFFKYNSPLYISEIENGFVNFVSILFYFVGSCLWQLAHQLRDSSGSYMIFGVIQHLLDQEDASLIEVLGVLMIVTNMSFSFTLQFGEIIETIGHEETTVIAEVNYSMIPLQRYFFILKSRRILGEVGFAYARFNPIDQFYCQVIVKTLPNILISLFLM</sequence>